<dbReference type="AlphaFoldDB" id="A0A5T9EGT9"/>
<name>A0A5T9EGT9_SALER</name>
<dbReference type="GO" id="GO:0016787">
    <property type="term" value="F:hydrolase activity"/>
    <property type="evidence" value="ECO:0007669"/>
    <property type="project" value="UniProtKB-KW"/>
</dbReference>
<protein>
    <submittedName>
        <fullName evidence="1">Glycoside hydrolase family 19 protein</fullName>
    </submittedName>
</protein>
<organism evidence="1">
    <name type="scientific">Salmonella enterica</name>
    <name type="common">Salmonella choleraesuis</name>
    <dbReference type="NCBI Taxonomy" id="28901"/>
    <lineage>
        <taxon>Bacteria</taxon>
        <taxon>Pseudomonadati</taxon>
        <taxon>Pseudomonadota</taxon>
        <taxon>Gammaproteobacteria</taxon>
        <taxon>Enterobacterales</taxon>
        <taxon>Enterobacteriaceae</taxon>
        <taxon>Salmonella</taxon>
    </lineage>
</organism>
<sequence>MGCWGVIRHIFVPVRIANTMNGKKAFAPHPAKIR</sequence>
<gene>
    <name evidence="1" type="ORF">D2F32_10605</name>
</gene>
<comment type="caution">
    <text evidence="1">The sequence shown here is derived from an EMBL/GenBank/DDBJ whole genome shotgun (WGS) entry which is preliminary data.</text>
</comment>
<proteinExistence type="predicted"/>
<dbReference type="EMBL" id="AAGHEN010000005">
    <property type="protein sequence ID" value="EBN9197926.1"/>
    <property type="molecule type" value="Genomic_DNA"/>
</dbReference>
<reference evidence="1" key="1">
    <citation type="submission" date="2018-08" db="EMBL/GenBank/DDBJ databases">
        <authorList>
            <consortium name="PulseNet: The National Subtyping Network for Foodborne Disease Surveillance"/>
            <person name="Tarr C.L."/>
            <person name="Trees E."/>
            <person name="Katz L.S."/>
            <person name="Carleton-Romer H.A."/>
            <person name="Stroika S."/>
            <person name="Kucerova Z."/>
            <person name="Roache K.F."/>
            <person name="Sabol A.L."/>
            <person name="Besser J."/>
            <person name="Gerner-Smidt P."/>
        </authorList>
    </citation>
    <scope>NUCLEOTIDE SEQUENCE</scope>
    <source>
        <strain evidence="1">PNUSAS051204</strain>
    </source>
</reference>
<keyword evidence="1" id="KW-0378">Hydrolase</keyword>
<accession>A0A5T9EGT9</accession>
<feature type="non-terminal residue" evidence="1">
    <location>
        <position position="34"/>
    </location>
</feature>
<evidence type="ECO:0000313" key="1">
    <source>
        <dbReference type="EMBL" id="EBN9197926.1"/>
    </source>
</evidence>